<reference evidence="3" key="1">
    <citation type="journal article" date="2020" name="J Insects Food Feed">
        <title>The yellow mealworm (Tenebrio molitor) genome: a resource for the emerging insects as food and feed industry.</title>
        <authorList>
            <person name="Eriksson T."/>
            <person name="Andere A."/>
            <person name="Kelstrup H."/>
            <person name="Emery V."/>
            <person name="Picard C."/>
        </authorList>
    </citation>
    <scope>NUCLEOTIDE SEQUENCE</scope>
    <source>
        <strain evidence="3">Stoneville</strain>
        <tissue evidence="3">Whole head</tissue>
    </source>
</reference>
<feature type="signal peptide" evidence="2">
    <location>
        <begin position="1"/>
        <end position="20"/>
    </location>
</feature>
<reference evidence="3" key="2">
    <citation type="submission" date="2021-08" db="EMBL/GenBank/DDBJ databases">
        <authorList>
            <person name="Eriksson T."/>
        </authorList>
    </citation>
    <scope>NUCLEOTIDE SEQUENCE</scope>
    <source>
        <strain evidence="3">Stoneville</strain>
        <tissue evidence="3">Whole head</tissue>
    </source>
</reference>
<feature type="compositionally biased region" description="Basic residues" evidence="1">
    <location>
        <begin position="386"/>
        <end position="398"/>
    </location>
</feature>
<keyword evidence="4" id="KW-1185">Reference proteome</keyword>
<keyword evidence="2" id="KW-0732">Signal</keyword>
<comment type="caution">
    <text evidence="3">The sequence shown here is derived from an EMBL/GenBank/DDBJ whole genome shotgun (WGS) entry which is preliminary data.</text>
</comment>
<feature type="region of interest" description="Disordered" evidence="1">
    <location>
        <begin position="365"/>
        <end position="429"/>
    </location>
</feature>
<sequence>MMASTVTVLFLTLTLKVLTADSFALICEESCTMSESAYLFAGCESNGLASMLNTSTNGGTIVDATSNLVASYDGVACNAVIIDVRSNTGRFINHGESNGTVWNSSKESWPSFLCRASLRQALEGNGTTFTSTNASKEISDQVARTLGNLDPYYANQFNRSSSGVVETLAKLSDRVAALFDGPMKGYLTLTGTSAFPIPFNALALAQFWEGLSMFFNSIKGGTGTLLAKRGRFDLNPVMNAGNGFDALAILLKDLARQFDLNQILNDSLNSPRNLLVIVIKLGGGVDTGTTGLAKNIYQTLFANGTSNSTNPPLTALKVSGQNTNSTGGGLVGSIRRLLDQVIGIGSVLGDVNRFLRSLLVELNSSLPQTPDAGGQSGDEKLGKGLGRNKHSKQAKKGNQRFEGNHGENHLRRQHEGKKDHLKQKQHKEY</sequence>
<feature type="chain" id="PRO_5035284917" evidence="2">
    <location>
        <begin position="21"/>
        <end position="429"/>
    </location>
</feature>
<dbReference type="EMBL" id="JABDTM020016303">
    <property type="protein sequence ID" value="KAH0818919.1"/>
    <property type="molecule type" value="Genomic_DNA"/>
</dbReference>
<evidence type="ECO:0000313" key="3">
    <source>
        <dbReference type="EMBL" id="KAH0818919.1"/>
    </source>
</evidence>
<accession>A0A8J6LDX4</accession>
<gene>
    <name evidence="3" type="ORF">GEV33_003870</name>
</gene>
<feature type="compositionally biased region" description="Basic residues" evidence="1">
    <location>
        <begin position="411"/>
        <end position="429"/>
    </location>
</feature>
<evidence type="ECO:0000256" key="2">
    <source>
        <dbReference type="SAM" id="SignalP"/>
    </source>
</evidence>
<protein>
    <submittedName>
        <fullName evidence="3">Uncharacterized protein</fullName>
    </submittedName>
</protein>
<dbReference type="AlphaFoldDB" id="A0A8J6LDX4"/>
<organism evidence="3 4">
    <name type="scientific">Tenebrio molitor</name>
    <name type="common">Yellow mealworm beetle</name>
    <dbReference type="NCBI Taxonomy" id="7067"/>
    <lineage>
        <taxon>Eukaryota</taxon>
        <taxon>Metazoa</taxon>
        <taxon>Ecdysozoa</taxon>
        <taxon>Arthropoda</taxon>
        <taxon>Hexapoda</taxon>
        <taxon>Insecta</taxon>
        <taxon>Pterygota</taxon>
        <taxon>Neoptera</taxon>
        <taxon>Endopterygota</taxon>
        <taxon>Coleoptera</taxon>
        <taxon>Polyphaga</taxon>
        <taxon>Cucujiformia</taxon>
        <taxon>Tenebrionidae</taxon>
        <taxon>Tenebrio</taxon>
    </lineage>
</organism>
<proteinExistence type="predicted"/>
<dbReference type="Proteomes" id="UP000719412">
    <property type="component" value="Unassembled WGS sequence"/>
</dbReference>
<evidence type="ECO:0000313" key="4">
    <source>
        <dbReference type="Proteomes" id="UP000719412"/>
    </source>
</evidence>
<evidence type="ECO:0000256" key="1">
    <source>
        <dbReference type="SAM" id="MobiDB-lite"/>
    </source>
</evidence>
<name>A0A8J6LDX4_TENMO</name>